<feature type="repeat" description="TPR" evidence="8">
    <location>
        <begin position="103"/>
        <end position="136"/>
    </location>
</feature>
<reference evidence="10 11" key="1">
    <citation type="submission" date="2024-09" db="EMBL/GenBank/DDBJ databases">
        <title>Floridaenema gen nov. (Aerosakkonemataceae, Aerosakkonematales ord. nov., Cyanobacteria) from benthic tropical and subtropical fresh waters, with the description of four new species.</title>
        <authorList>
            <person name="Moretto J.A."/>
            <person name="Berthold D.E."/>
            <person name="Lefler F.W."/>
            <person name="Huang I.-S."/>
            <person name="Laughinghouse H. IV."/>
        </authorList>
    </citation>
    <scope>NUCLEOTIDE SEQUENCE [LARGE SCALE GENOMIC DNA]</scope>
    <source>
        <strain evidence="10 11">BLCC-F46</strain>
    </source>
</reference>
<evidence type="ECO:0000256" key="4">
    <source>
        <dbReference type="ARBA" id="ARBA00022676"/>
    </source>
</evidence>
<dbReference type="PANTHER" id="PTHR44998:SF1">
    <property type="entry name" value="UDP-N-ACETYLGLUCOSAMINE--PEPTIDE N-ACETYLGLUCOSAMINYLTRANSFERASE 110 KDA SUBUNIT"/>
    <property type="match status" value="1"/>
</dbReference>
<keyword evidence="11" id="KW-1185">Reference proteome</keyword>
<organism evidence="10 11">
    <name type="scientific">Floridaenema aerugineum BLCC-F46</name>
    <dbReference type="NCBI Taxonomy" id="3153654"/>
    <lineage>
        <taxon>Bacteria</taxon>
        <taxon>Bacillati</taxon>
        <taxon>Cyanobacteriota</taxon>
        <taxon>Cyanophyceae</taxon>
        <taxon>Oscillatoriophycideae</taxon>
        <taxon>Aerosakkonematales</taxon>
        <taxon>Aerosakkonemataceae</taxon>
        <taxon>Floridanema</taxon>
        <taxon>Floridanema aerugineum</taxon>
    </lineage>
</organism>
<feature type="domain" description="O-GlcNAc transferase C-terminal" evidence="9">
    <location>
        <begin position="389"/>
        <end position="536"/>
    </location>
</feature>
<dbReference type="PROSITE" id="PS50005">
    <property type="entry name" value="TPR"/>
    <property type="match status" value="4"/>
</dbReference>
<evidence type="ECO:0000256" key="3">
    <source>
        <dbReference type="ARBA" id="ARBA00011970"/>
    </source>
</evidence>
<dbReference type="EMBL" id="JBHFNQ010000186">
    <property type="protein sequence ID" value="MFB2879930.1"/>
    <property type="molecule type" value="Genomic_DNA"/>
</dbReference>
<evidence type="ECO:0000313" key="10">
    <source>
        <dbReference type="EMBL" id="MFB2879930.1"/>
    </source>
</evidence>
<dbReference type="Pfam" id="PF13414">
    <property type="entry name" value="TPR_11"/>
    <property type="match status" value="2"/>
</dbReference>
<evidence type="ECO:0000256" key="8">
    <source>
        <dbReference type="PROSITE-ProRule" id="PRU00339"/>
    </source>
</evidence>
<evidence type="ECO:0000256" key="7">
    <source>
        <dbReference type="ARBA" id="ARBA00022803"/>
    </source>
</evidence>
<dbReference type="Gene3D" id="3.40.50.11380">
    <property type="match status" value="1"/>
</dbReference>
<dbReference type="PROSITE" id="PS50293">
    <property type="entry name" value="TPR_REGION"/>
    <property type="match status" value="3"/>
</dbReference>
<protein>
    <recommendedName>
        <fullName evidence="3">protein O-GlcNAc transferase</fullName>
        <ecNumber evidence="3">2.4.1.255</ecNumber>
    </recommendedName>
</protein>
<keyword evidence="6" id="KW-0677">Repeat</keyword>
<evidence type="ECO:0000256" key="2">
    <source>
        <dbReference type="ARBA" id="ARBA00005386"/>
    </source>
</evidence>
<accession>A0ABV4XAV7</accession>
<evidence type="ECO:0000256" key="6">
    <source>
        <dbReference type="ARBA" id="ARBA00022737"/>
    </source>
</evidence>
<dbReference type="SUPFAM" id="SSF48452">
    <property type="entry name" value="TPR-like"/>
    <property type="match status" value="2"/>
</dbReference>
<keyword evidence="4" id="KW-0328">Glycosyltransferase</keyword>
<evidence type="ECO:0000256" key="1">
    <source>
        <dbReference type="ARBA" id="ARBA00004922"/>
    </source>
</evidence>
<keyword evidence="5" id="KW-0808">Transferase</keyword>
<keyword evidence="7 8" id="KW-0802">TPR repeat</keyword>
<feature type="repeat" description="TPR" evidence="8">
    <location>
        <begin position="35"/>
        <end position="68"/>
    </location>
</feature>
<dbReference type="Proteomes" id="UP001576774">
    <property type="component" value="Unassembled WGS sequence"/>
</dbReference>
<comment type="caution">
    <text evidence="10">The sequence shown here is derived from an EMBL/GenBank/DDBJ whole genome shotgun (WGS) entry which is preliminary data.</text>
</comment>
<name>A0ABV4XAV7_9CYAN</name>
<dbReference type="Gene3D" id="3.40.50.2000">
    <property type="entry name" value="Glycogen Phosphorylase B"/>
    <property type="match status" value="1"/>
</dbReference>
<dbReference type="RefSeq" id="WP_413272964.1">
    <property type="nucleotide sequence ID" value="NZ_JBHFNQ010000186.1"/>
</dbReference>
<evidence type="ECO:0000313" key="11">
    <source>
        <dbReference type="Proteomes" id="UP001576774"/>
    </source>
</evidence>
<dbReference type="InterPro" id="IPR029489">
    <property type="entry name" value="OGT/SEC/SPY_C"/>
</dbReference>
<comment type="pathway">
    <text evidence="1">Protein modification; protein glycosylation.</text>
</comment>
<dbReference type="Pfam" id="PF13432">
    <property type="entry name" value="TPR_16"/>
    <property type="match status" value="1"/>
</dbReference>
<evidence type="ECO:0000256" key="5">
    <source>
        <dbReference type="ARBA" id="ARBA00022679"/>
    </source>
</evidence>
<proteinExistence type="inferred from homology"/>
<dbReference type="PANTHER" id="PTHR44998">
    <property type="match status" value="1"/>
</dbReference>
<feature type="repeat" description="TPR" evidence="8">
    <location>
        <begin position="69"/>
        <end position="102"/>
    </location>
</feature>
<comment type="similarity">
    <text evidence="2">Belongs to the glycosyltransferase 41 family. O-GlcNAc transferase subfamily.</text>
</comment>
<gene>
    <name evidence="10" type="ORF">ACE1CC_24005</name>
</gene>
<sequence>MDSIYQEALTLHQQQQFTAAESKYREYLTGNSDRAEAWLNLGILYYQTENYPQAQEAIYKSLEIDAVNAQAYYVLGCCLEPTGNLPEAISAYENAIAINPTLTDAYNNLGNLLFQTGKISEASAVFRQAIATNTQHFGSYINLGNLLIQQNQIDSAIDVYQTALKLNPQNPDILYNLEIAVNLQNSPAYIRETANKLYQEGRYEEAIAKYQQFLATRTRDATVYLAISECYKSLDRPAEVIHTLEEGIRLYPTADQLHFTLITYLQTTGKTEEAVACAEAATRLFPENYTFKILSKLMLPLVYDTEDEINYYRQRFAQGLESLIQETTLETTEDKQNAGKGLICITTFYLGHQGLNVLDLQQQWGNLIHRIVAANYPQWVQPLAMPPLKENGKIRVGYVSHYLHSYSGTLWLTGWLKHGDKEKLEIYCYYTGNDPDYITKQFYDFSDKFHHIPGDFTAVCQQVIADKLQILVFPEIGMDSQTVTMAGLRLAPVQCTAWGHPVTSGIPTIDYFLSSQLMEPENAQDHYSENLILLPNIGVSYPKPRDIPELTKTRADFGLSDNDVLYLCCQAPFKYLPQHDYIFAEIARSIPQAKFIFLRGELLKKRLERAFAQLNLHYEDYCLFLNIPTRPDYLMINLLSDVFLDTIGWSGGNTSLEAIACNLPIVTQPGEFMRGRHADSFLKMIGVTETIGKNEAEYIEIAVKLGLNNQWRQEVAQKIKTNHHLLFDDQVCVRALEEFSAQVVQQNTFPKS</sequence>
<dbReference type="EC" id="2.4.1.255" evidence="3"/>
<dbReference type="SUPFAM" id="SSF53756">
    <property type="entry name" value="UDP-Glycosyltransferase/glycogen phosphorylase"/>
    <property type="match status" value="1"/>
</dbReference>
<dbReference type="InterPro" id="IPR019734">
    <property type="entry name" value="TPR_rpt"/>
</dbReference>
<dbReference type="Pfam" id="PF13844">
    <property type="entry name" value="Glyco_transf_41"/>
    <property type="match status" value="2"/>
</dbReference>
<evidence type="ECO:0000259" key="9">
    <source>
        <dbReference type="Pfam" id="PF13844"/>
    </source>
</evidence>
<dbReference type="InterPro" id="IPR011990">
    <property type="entry name" value="TPR-like_helical_dom_sf"/>
</dbReference>
<feature type="repeat" description="TPR" evidence="8">
    <location>
        <begin position="137"/>
        <end position="170"/>
    </location>
</feature>
<dbReference type="SMART" id="SM00028">
    <property type="entry name" value="TPR"/>
    <property type="match status" value="7"/>
</dbReference>
<dbReference type="Gene3D" id="1.25.40.10">
    <property type="entry name" value="Tetratricopeptide repeat domain"/>
    <property type="match status" value="3"/>
</dbReference>
<feature type="domain" description="O-GlcNAc transferase C-terminal" evidence="9">
    <location>
        <begin position="551"/>
        <end position="723"/>
    </location>
</feature>